<dbReference type="PANTHER" id="PTHR35601">
    <property type="entry name" value="TOXIN RELE"/>
    <property type="match status" value="1"/>
</dbReference>
<dbReference type="InterPro" id="IPR007712">
    <property type="entry name" value="RelE/ParE_toxin"/>
</dbReference>
<keyword evidence="4" id="KW-1185">Reference proteome</keyword>
<evidence type="ECO:0000313" key="4">
    <source>
        <dbReference type="Proteomes" id="UP000217785"/>
    </source>
</evidence>
<evidence type="ECO:0008006" key="5">
    <source>
        <dbReference type="Google" id="ProtNLM"/>
    </source>
</evidence>
<proteinExistence type="inferred from homology"/>
<dbReference type="RefSeq" id="WP_096184497.1">
    <property type="nucleotide sequence ID" value="NZ_BDUF01000121.1"/>
</dbReference>
<protein>
    <recommendedName>
        <fullName evidence="5">Plasmid stabilization protein</fullName>
    </recommendedName>
</protein>
<evidence type="ECO:0000256" key="1">
    <source>
        <dbReference type="ARBA" id="ARBA00006226"/>
    </source>
</evidence>
<comment type="similarity">
    <text evidence="1">Belongs to the RelE toxin family.</text>
</comment>
<accession>A0A292YUE1</accession>
<dbReference type="Gene3D" id="3.30.2310.20">
    <property type="entry name" value="RelE-like"/>
    <property type="match status" value="1"/>
</dbReference>
<name>A0A292YUE1_9BACL</name>
<dbReference type="Proteomes" id="UP000217785">
    <property type="component" value="Unassembled WGS sequence"/>
</dbReference>
<reference evidence="4" key="1">
    <citation type="submission" date="2017-07" db="EMBL/GenBank/DDBJ databases">
        <title>Draft genome sequence of Effusibacillus lacus strain skLN1.</title>
        <authorList>
            <person name="Watanabe M."/>
            <person name="Kojima H."/>
            <person name="Fukui M."/>
        </authorList>
    </citation>
    <scope>NUCLEOTIDE SEQUENCE [LARGE SCALE GENOMIC DNA]</scope>
    <source>
        <strain evidence="4">skLN1</strain>
    </source>
</reference>
<evidence type="ECO:0000256" key="2">
    <source>
        <dbReference type="ARBA" id="ARBA00022649"/>
    </source>
</evidence>
<organism evidence="3 4">
    <name type="scientific">Effusibacillus lacus</name>
    <dbReference type="NCBI Taxonomy" id="1348429"/>
    <lineage>
        <taxon>Bacteria</taxon>
        <taxon>Bacillati</taxon>
        <taxon>Bacillota</taxon>
        <taxon>Bacilli</taxon>
        <taxon>Bacillales</taxon>
        <taxon>Alicyclobacillaceae</taxon>
        <taxon>Effusibacillus</taxon>
    </lineage>
</organism>
<gene>
    <name evidence="3" type="ORF">EFBL_3765</name>
</gene>
<comment type="caution">
    <text evidence="3">The sequence shown here is derived from an EMBL/GenBank/DDBJ whole genome shotgun (WGS) entry which is preliminary data.</text>
</comment>
<dbReference type="EMBL" id="BDUF01000121">
    <property type="protein sequence ID" value="GAX92074.1"/>
    <property type="molecule type" value="Genomic_DNA"/>
</dbReference>
<evidence type="ECO:0000313" key="3">
    <source>
        <dbReference type="EMBL" id="GAX92074.1"/>
    </source>
</evidence>
<dbReference type="AlphaFoldDB" id="A0A292YUE1"/>
<keyword evidence="2" id="KW-1277">Toxin-antitoxin system</keyword>
<dbReference type="PANTHER" id="PTHR35601:SF1">
    <property type="entry name" value="TOXIN RELE"/>
    <property type="match status" value="1"/>
</dbReference>
<dbReference type="InterPro" id="IPR035093">
    <property type="entry name" value="RelE/ParE_toxin_dom_sf"/>
</dbReference>
<sequence length="93" mass="10872">MGSQKFRLELSDKAEDFLKGCTRFVRERLKDALDKISRDPYNPEHSIPLVGNLSGKRRWTEGDFRVIYKVEDGNVTVYILQIGHRSNIYQKDI</sequence>
<dbReference type="SUPFAM" id="SSF143011">
    <property type="entry name" value="RelE-like"/>
    <property type="match status" value="1"/>
</dbReference>
<dbReference type="OrthoDB" id="9805098at2"/>
<dbReference type="Pfam" id="PF05016">
    <property type="entry name" value="ParE_toxin"/>
    <property type="match status" value="1"/>
</dbReference>